<evidence type="ECO:0008006" key="3">
    <source>
        <dbReference type="Google" id="ProtNLM"/>
    </source>
</evidence>
<dbReference type="InterPro" id="IPR011044">
    <property type="entry name" value="Quino_amine_DH_bsu"/>
</dbReference>
<proteinExistence type="predicted"/>
<reference evidence="1 2" key="1">
    <citation type="submission" date="2018-11" db="EMBL/GenBank/DDBJ databases">
        <title>Arenibacter aquaticus sp.nov., a marine bacterium isolated from surface seawater in the South China Sea.</title>
        <authorList>
            <person name="Guo J."/>
            <person name="Sun J."/>
        </authorList>
    </citation>
    <scope>NUCLEOTIDE SEQUENCE [LARGE SCALE GENOMIC DNA]</scope>
    <source>
        <strain evidence="1 2">GUO666</strain>
    </source>
</reference>
<dbReference type="RefSeq" id="WP_126161144.1">
    <property type="nucleotide sequence ID" value="NZ_RQPJ01000002.1"/>
</dbReference>
<dbReference type="Proteomes" id="UP000267585">
    <property type="component" value="Unassembled WGS sequence"/>
</dbReference>
<dbReference type="PROSITE" id="PS51257">
    <property type="entry name" value="PROKAR_LIPOPROTEIN"/>
    <property type="match status" value="1"/>
</dbReference>
<evidence type="ECO:0000313" key="2">
    <source>
        <dbReference type="Proteomes" id="UP000267585"/>
    </source>
</evidence>
<sequence length="286" mass="32342">MKTFYSLALLATVISCTNNYGQLTYVTKLPHKLSENSGMVATKDSSLWFVTDKGNPDIIYKVNYEGELLQELKIKNAKNHDWEDLAMDGQQNVFIGDFGNNNNDRKDLVIYKIPDPNVEAGDKIDAVKIEFHYPEQKDFPPKKDKLLYDAEAFFYFKNYLYIITKNRTHPFTGEAFLYKVPAVKGNHAAKLVGSFVPPKSKVEGRITSADISPDGKTIVLLGRGTLWVFTNFTMDDFFSNSTLKIIDLGVYSQLESVAFTDNNTLLLSDEESNKSGRNLYTHSLVD</sequence>
<evidence type="ECO:0000313" key="1">
    <source>
        <dbReference type="EMBL" id="RTE54411.1"/>
    </source>
</evidence>
<comment type="caution">
    <text evidence="1">The sequence shown here is derived from an EMBL/GenBank/DDBJ whole genome shotgun (WGS) entry which is preliminary data.</text>
</comment>
<dbReference type="EMBL" id="RQPJ01000002">
    <property type="protein sequence ID" value="RTE54411.1"/>
    <property type="molecule type" value="Genomic_DNA"/>
</dbReference>
<accession>A0A3S0BYA5</accession>
<dbReference type="SUPFAM" id="SSF50969">
    <property type="entry name" value="YVTN repeat-like/Quinoprotein amine dehydrogenase"/>
    <property type="match status" value="1"/>
</dbReference>
<organism evidence="1 2">
    <name type="scientific">Arenibacter aquaticus</name>
    <dbReference type="NCBI Taxonomy" id="2489054"/>
    <lineage>
        <taxon>Bacteria</taxon>
        <taxon>Pseudomonadati</taxon>
        <taxon>Bacteroidota</taxon>
        <taxon>Flavobacteriia</taxon>
        <taxon>Flavobacteriales</taxon>
        <taxon>Flavobacteriaceae</taxon>
        <taxon>Arenibacter</taxon>
    </lineage>
</organism>
<dbReference type="AlphaFoldDB" id="A0A3S0BYA5"/>
<dbReference type="OrthoDB" id="5599486at2"/>
<protein>
    <recommendedName>
        <fullName evidence="3">PE-PGRS family protein</fullName>
    </recommendedName>
</protein>
<keyword evidence="2" id="KW-1185">Reference proteome</keyword>
<gene>
    <name evidence="1" type="ORF">EHW67_04400</name>
</gene>
<name>A0A3S0BYA5_9FLAO</name>